<dbReference type="RefSeq" id="WP_154456579.1">
    <property type="nucleotide sequence ID" value="NZ_VUMV01000001.1"/>
</dbReference>
<dbReference type="InterPro" id="IPR005475">
    <property type="entry name" value="Transketolase-like_Pyr-bd"/>
</dbReference>
<sequence>MLERINQPNDIKKIPVDQLPLLAEDIRRFLIDSISKTGGHLASNLGAVELTMALHYVYDLPEDKIIWDVGHQCYTHKILTGRKDDFATLREEGGISGFPRRAESPCDTFDGGHSSTSLSAGLGYVKARDLLGRKYHVVSVIGDGALTGGMAYEAINNAANLKSNFTIVLNDNAMSISKNVGGISEYLSTIRTSPKYTGLKDSVLDQLEKIPELGDHMVERIRRTKSSLKHLVIPGMFFEDMGVMYLGPVDGHNIRNLIRVLSEAKRYKGTVLVHVITEKGKGYQPAVSHPDKYHGTGAFDVGSGMALKHSRTTYTDVFAASVRKLGTLHHNLVGITAAMGEGTGLESFEQAFPERFFDVGIAEEHAVTFAAGLALGGMIPVFAVYSAFLQRAYDQIMDDVCMQRLHVIFAIDRAGFVGADGRTHNGVYDLSYLTMIPGMTVLAPKNAWELEDMFDFAVRFHGPVAIRYPRGQAYIGLKEEREPIRYGKAELIHRGKGAAILAIGSMVEFAADVSERLIGYGIDATVVNLRFASPLDYDLIRELADGHSLFLTVEENCRKGGIGEQILDFTEKEKLPVHVEIAAVPDRFIPHATVESQRRMAGLDVETLTDRILRWMKPDHVPEG</sequence>
<dbReference type="InterPro" id="IPR049557">
    <property type="entry name" value="Transketolase_CS"/>
</dbReference>
<keyword evidence="4 10" id="KW-0808">Transferase</keyword>
<keyword evidence="5 10" id="KW-0479">Metal-binding</keyword>
<feature type="binding site" evidence="10">
    <location>
        <begin position="112"/>
        <end position="114"/>
    </location>
    <ligand>
        <name>thiamine diphosphate</name>
        <dbReference type="ChEBI" id="CHEBI:58937"/>
    </ligand>
</feature>
<dbReference type="NCBIfam" id="TIGR00204">
    <property type="entry name" value="dxs"/>
    <property type="match status" value="1"/>
</dbReference>
<feature type="binding site" evidence="10">
    <location>
        <position position="363"/>
    </location>
    <ligand>
        <name>thiamine diphosphate</name>
        <dbReference type="ChEBI" id="CHEBI:58937"/>
    </ligand>
</feature>
<evidence type="ECO:0000256" key="4">
    <source>
        <dbReference type="ARBA" id="ARBA00022679"/>
    </source>
</evidence>
<comment type="cofactor">
    <cofactor evidence="10">
        <name>thiamine diphosphate</name>
        <dbReference type="ChEBI" id="CHEBI:58937"/>
    </cofactor>
    <text evidence="10">Binds 1 thiamine pyrophosphate per subunit.</text>
</comment>
<feature type="binding site" evidence="10">
    <location>
        <begin position="144"/>
        <end position="145"/>
    </location>
    <ligand>
        <name>thiamine diphosphate</name>
        <dbReference type="ChEBI" id="CHEBI:58937"/>
    </ligand>
</feature>
<dbReference type="CDD" id="cd02007">
    <property type="entry name" value="TPP_DXS"/>
    <property type="match status" value="1"/>
</dbReference>
<keyword evidence="11" id="KW-1133">Transmembrane helix</keyword>
<dbReference type="InterPro" id="IPR033248">
    <property type="entry name" value="Transketolase_C"/>
</dbReference>
<dbReference type="InterPro" id="IPR009014">
    <property type="entry name" value="Transketo_C/PFOR_II"/>
</dbReference>
<keyword evidence="8 10" id="KW-0786">Thiamine pyrophosphate</keyword>
<keyword evidence="11" id="KW-0812">Transmembrane</keyword>
<dbReference type="SUPFAM" id="SSF52518">
    <property type="entry name" value="Thiamin diphosphate-binding fold (THDP-binding)"/>
    <property type="match status" value="2"/>
</dbReference>
<comment type="catalytic activity">
    <reaction evidence="10">
        <text>D-glyceraldehyde 3-phosphate + pyruvate + H(+) = 1-deoxy-D-xylulose 5-phosphate + CO2</text>
        <dbReference type="Rhea" id="RHEA:12605"/>
        <dbReference type="ChEBI" id="CHEBI:15361"/>
        <dbReference type="ChEBI" id="CHEBI:15378"/>
        <dbReference type="ChEBI" id="CHEBI:16526"/>
        <dbReference type="ChEBI" id="CHEBI:57792"/>
        <dbReference type="ChEBI" id="CHEBI:59776"/>
        <dbReference type="EC" id="2.2.1.7"/>
    </reaction>
</comment>
<dbReference type="Proteomes" id="UP000466864">
    <property type="component" value="Unassembled WGS sequence"/>
</dbReference>
<dbReference type="GO" id="GO:0019288">
    <property type="term" value="P:isopentenyl diphosphate biosynthetic process, methylerythritol 4-phosphate pathway"/>
    <property type="evidence" value="ECO:0007669"/>
    <property type="project" value="TreeGrafter"/>
</dbReference>
<feature type="domain" description="Transketolase-like pyrimidine-binding" evidence="12">
    <location>
        <begin position="312"/>
        <end position="476"/>
    </location>
</feature>
<keyword evidence="7 10" id="KW-0784">Thiamine biosynthesis</keyword>
<dbReference type="NCBIfam" id="NF003933">
    <property type="entry name" value="PRK05444.2-2"/>
    <property type="match status" value="1"/>
</dbReference>
<dbReference type="Pfam" id="PF13292">
    <property type="entry name" value="DXP_synthase_N"/>
    <property type="match status" value="1"/>
</dbReference>
<dbReference type="Pfam" id="PF02779">
    <property type="entry name" value="Transket_pyr"/>
    <property type="match status" value="1"/>
</dbReference>
<dbReference type="Gene3D" id="3.40.50.920">
    <property type="match status" value="1"/>
</dbReference>
<feature type="binding site" evidence="10">
    <location>
        <position position="71"/>
    </location>
    <ligand>
        <name>thiamine diphosphate</name>
        <dbReference type="ChEBI" id="CHEBI:58937"/>
    </ligand>
</feature>
<evidence type="ECO:0000256" key="1">
    <source>
        <dbReference type="ARBA" id="ARBA00004980"/>
    </source>
</evidence>
<dbReference type="CDD" id="cd07033">
    <property type="entry name" value="TPP_PYR_DXS_TK_like"/>
    <property type="match status" value="1"/>
</dbReference>
<dbReference type="SMART" id="SM00861">
    <property type="entry name" value="Transket_pyr"/>
    <property type="match status" value="1"/>
</dbReference>
<evidence type="ECO:0000313" key="13">
    <source>
        <dbReference type="EMBL" id="MST80758.1"/>
    </source>
</evidence>
<feature type="binding site" evidence="10">
    <location>
        <position position="172"/>
    </location>
    <ligand>
        <name>thiamine diphosphate</name>
        <dbReference type="ChEBI" id="CHEBI:58937"/>
    </ligand>
</feature>
<feature type="binding site" evidence="10">
    <location>
        <position position="283"/>
    </location>
    <ligand>
        <name>thiamine diphosphate</name>
        <dbReference type="ChEBI" id="CHEBI:58937"/>
    </ligand>
</feature>
<comment type="subunit">
    <text evidence="3 10">Homodimer.</text>
</comment>
<feature type="binding site" evidence="10">
    <location>
        <position position="143"/>
    </location>
    <ligand>
        <name>Mg(2+)</name>
        <dbReference type="ChEBI" id="CHEBI:18420"/>
    </ligand>
</feature>
<dbReference type="PANTHER" id="PTHR43322">
    <property type="entry name" value="1-D-DEOXYXYLULOSE 5-PHOSPHATE SYNTHASE-RELATED"/>
    <property type="match status" value="1"/>
</dbReference>
<dbReference type="AlphaFoldDB" id="A0A7X2P6R0"/>
<dbReference type="GO" id="GO:0008661">
    <property type="term" value="F:1-deoxy-D-xylulose-5-phosphate synthase activity"/>
    <property type="evidence" value="ECO:0007669"/>
    <property type="project" value="UniProtKB-UniRule"/>
</dbReference>
<organism evidence="13 14">
    <name type="scientific">Bilifractor porci</name>
    <dbReference type="NCBI Taxonomy" id="2606636"/>
    <lineage>
        <taxon>Bacteria</taxon>
        <taxon>Bacillati</taxon>
        <taxon>Bacillota</taxon>
        <taxon>Clostridia</taxon>
        <taxon>Lachnospirales</taxon>
        <taxon>Lachnospiraceae</taxon>
        <taxon>Bilifractor</taxon>
    </lineage>
</organism>
<evidence type="ECO:0000313" key="14">
    <source>
        <dbReference type="Proteomes" id="UP000466864"/>
    </source>
</evidence>
<evidence type="ECO:0000256" key="7">
    <source>
        <dbReference type="ARBA" id="ARBA00022977"/>
    </source>
</evidence>
<evidence type="ECO:0000259" key="12">
    <source>
        <dbReference type="SMART" id="SM00861"/>
    </source>
</evidence>
<evidence type="ECO:0000256" key="5">
    <source>
        <dbReference type="ARBA" id="ARBA00022723"/>
    </source>
</evidence>
<dbReference type="Gene3D" id="3.40.50.970">
    <property type="match status" value="2"/>
</dbReference>
<keyword evidence="11" id="KW-0472">Membrane</keyword>
<dbReference type="UniPathway" id="UPA00064">
    <property type="reaction ID" value="UER00091"/>
</dbReference>
<comment type="function">
    <text evidence="10">Catalyzes the acyloin condensation reaction between C atoms 2 and 3 of pyruvate and glyceraldehyde 3-phosphate to yield 1-deoxy-D-xylulose-5-phosphate (DXP).</text>
</comment>
<comment type="similarity">
    <text evidence="2 10">Belongs to the transketolase family. DXPS subfamily.</text>
</comment>
<dbReference type="GO" id="GO:0016114">
    <property type="term" value="P:terpenoid biosynthetic process"/>
    <property type="evidence" value="ECO:0007669"/>
    <property type="project" value="UniProtKB-UniRule"/>
</dbReference>
<keyword evidence="6 10" id="KW-0460">Magnesium</keyword>
<protein>
    <recommendedName>
        <fullName evidence="10">1-deoxy-D-xylulose-5-phosphate synthase</fullName>
        <ecNumber evidence="10">2.2.1.7</ecNumber>
    </recommendedName>
    <alternativeName>
        <fullName evidence="10">1-deoxyxylulose-5-phosphate synthase</fullName>
        <shortName evidence="10">DXP synthase</shortName>
        <shortName evidence="10">DXPS</shortName>
    </alternativeName>
</protein>
<evidence type="ECO:0000256" key="8">
    <source>
        <dbReference type="ARBA" id="ARBA00023052"/>
    </source>
</evidence>
<reference evidence="13 14" key="1">
    <citation type="submission" date="2019-08" db="EMBL/GenBank/DDBJ databases">
        <title>In-depth cultivation of the pig gut microbiome towards novel bacterial diversity and tailored functional studies.</title>
        <authorList>
            <person name="Wylensek D."/>
            <person name="Hitch T.C.A."/>
            <person name="Clavel T."/>
        </authorList>
    </citation>
    <scope>NUCLEOTIDE SEQUENCE [LARGE SCALE GENOMIC DNA]</scope>
    <source>
        <strain evidence="13 14">Oil+RF-744-WCA-WT-13</strain>
    </source>
</reference>
<comment type="cofactor">
    <cofactor evidence="10">
        <name>Mg(2+)</name>
        <dbReference type="ChEBI" id="CHEBI:18420"/>
    </cofactor>
    <text evidence="10">Binds 1 Mg(2+) ion per subunit.</text>
</comment>
<comment type="caution">
    <text evidence="13">The sequence shown here is derived from an EMBL/GenBank/DDBJ whole genome shotgun (WGS) entry which is preliminary data.</text>
</comment>
<evidence type="ECO:0000256" key="3">
    <source>
        <dbReference type="ARBA" id="ARBA00011738"/>
    </source>
</evidence>
<dbReference type="EMBL" id="VUMV01000001">
    <property type="protein sequence ID" value="MST80758.1"/>
    <property type="molecule type" value="Genomic_DNA"/>
</dbReference>
<accession>A0A7X2P6R0</accession>
<gene>
    <name evidence="10 13" type="primary">dxs</name>
    <name evidence="13" type="ORF">FYJ60_00200</name>
</gene>
<dbReference type="GO" id="GO:0009228">
    <property type="term" value="P:thiamine biosynthetic process"/>
    <property type="evidence" value="ECO:0007669"/>
    <property type="project" value="UniProtKB-UniRule"/>
</dbReference>
<dbReference type="InterPro" id="IPR029061">
    <property type="entry name" value="THDP-binding"/>
</dbReference>
<dbReference type="GO" id="GO:0030976">
    <property type="term" value="F:thiamine pyrophosphate binding"/>
    <property type="evidence" value="ECO:0007669"/>
    <property type="project" value="UniProtKB-UniRule"/>
</dbReference>
<evidence type="ECO:0000256" key="6">
    <source>
        <dbReference type="ARBA" id="ARBA00022842"/>
    </source>
</evidence>
<dbReference type="PANTHER" id="PTHR43322:SF5">
    <property type="entry name" value="1-DEOXY-D-XYLULOSE-5-PHOSPHATE SYNTHASE, CHLOROPLASTIC"/>
    <property type="match status" value="1"/>
</dbReference>
<keyword evidence="9 10" id="KW-0414">Isoprene biosynthesis</keyword>
<evidence type="ECO:0000256" key="10">
    <source>
        <dbReference type="HAMAP-Rule" id="MF_00315"/>
    </source>
</evidence>
<dbReference type="GO" id="GO:0000287">
    <property type="term" value="F:magnesium ion binding"/>
    <property type="evidence" value="ECO:0007669"/>
    <property type="project" value="UniProtKB-UniRule"/>
</dbReference>
<feature type="binding site" evidence="10">
    <location>
        <position position="172"/>
    </location>
    <ligand>
        <name>Mg(2+)</name>
        <dbReference type="ChEBI" id="CHEBI:18420"/>
    </ligand>
</feature>
<dbReference type="HAMAP" id="MF_00315">
    <property type="entry name" value="DXP_synth"/>
    <property type="match status" value="1"/>
</dbReference>
<dbReference type="EC" id="2.2.1.7" evidence="10"/>
<dbReference type="SUPFAM" id="SSF52922">
    <property type="entry name" value="TK C-terminal domain-like"/>
    <property type="match status" value="1"/>
</dbReference>
<name>A0A7X2P6R0_9FIRM</name>
<evidence type="ECO:0000256" key="11">
    <source>
        <dbReference type="SAM" id="Phobius"/>
    </source>
</evidence>
<dbReference type="Pfam" id="PF02780">
    <property type="entry name" value="Transketolase_C"/>
    <property type="match status" value="1"/>
</dbReference>
<evidence type="ECO:0000256" key="9">
    <source>
        <dbReference type="ARBA" id="ARBA00023229"/>
    </source>
</evidence>
<comment type="pathway">
    <text evidence="1 10">Metabolic intermediate biosynthesis; 1-deoxy-D-xylulose 5-phosphate biosynthesis; 1-deoxy-D-xylulose 5-phosphate from D-glyceraldehyde 3-phosphate and pyruvate: step 1/1.</text>
</comment>
<evidence type="ECO:0000256" key="2">
    <source>
        <dbReference type="ARBA" id="ARBA00011081"/>
    </source>
</evidence>
<feature type="transmembrane region" description="Helical" evidence="11">
    <location>
        <begin position="366"/>
        <end position="388"/>
    </location>
</feature>
<dbReference type="PROSITE" id="PS00801">
    <property type="entry name" value="TRANSKETOLASE_1"/>
    <property type="match status" value="1"/>
</dbReference>
<keyword evidence="14" id="KW-1185">Reference proteome</keyword>
<dbReference type="GO" id="GO:0005829">
    <property type="term" value="C:cytosol"/>
    <property type="evidence" value="ECO:0007669"/>
    <property type="project" value="TreeGrafter"/>
</dbReference>
<dbReference type="InterPro" id="IPR005477">
    <property type="entry name" value="Dxylulose-5-P_synthase"/>
</dbReference>
<proteinExistence type="inferred from homology"/>